<evidence type="ECO:0000256" key="9">
    <source>
        <dbReference type="SAM" id="MobiDB-lite"/>
    </source>
</evidence>
<dbReference type="GO" id="GO:0005525">
    <property type="term" value="F:GTP binding"/>
    <property type="evidence" value="ECO:0007669"/>
    <property type="project" value="UniProtKB-UniRule"/>
</dbReference>
<feature type="compositionally biased region" description="Basic and acidic residues" evidence="9">
    <location>
        <begin position="888"/>
        <end position="899"/>
    </location>
</feature>
<feature type="domain" description="GB1/RHD3-type G" evidence="11">
    <location>
        <begin position="113"/>
        <end position="371"/>
    </location>
</feature>
<dbReference type="PANTHER" id="PTHR45923:SF2">
    <property type="entry name" value="PROTEIN SEY1"/>
    <property type="match status" value="1"/>
</dbReference>
<keyword evidence="1 8" id="KW-0812">Transmembrane</keyword>
<evidence type="ECO:0000313" key="12">
    <source>
        <dbReference type="EMBL" id="KAJ6256527.1"/>
    </source>
</evidence>
<comment type="caution">
    <text evidence="12">The sequence shown here is derived from an EMBL/GenBank/DDBJ whole genome shotgun (WGS) entry which is preliminary data.</text>
</comment>
<dbReference type="PROSITE" id="PS51715">
    <property type="entry name" value="G_GB1_RHD3"/>
    <property type="match status" value="1"/>
</dbReference>
<evidence type="ECO:0000313" key="13">
    <source>
        <dbReference type="Proteomes" id="UP001221413"/>
    </source>
</evidence>
<evidence type="ECO:0000256" key="10">
    <source>
        <dbReference type="SAM" id="Phobius"/>
    </source>
</evidence>
<evidence type="ECO:0000256" key="3">
    <source>
        <dbReference type="ARBA" id="ARBA00022801"/>
    </source>
</evidence>
<evidence type="ECO:0000256" key="5">
    <source>
        <dbReference type="ARBA" id="ARBA00022989"/>
    </source>
</evidence>
<dbReference type="PANTHER" id="PTHR45923">
    <property type="entry name" value="PROTEIN SEY1"/>
    <property type="match status" value="1"/>
</dbReference>
<feature type="binding site" evidence="8">
    <location>
        <begin position="123"/>
        <end position="130"/>
    </location>
    <ligand>
        <name>GTP</name>
        <dbReference type="ChEBI" id="CHEBI:37565"/>
    </ligand>
</feature>
<dbReference type="EMBL" id="JAQGDS010000012">
    <property type="protein sequence ID" value="KAJ6256527.1"/>
    <property type="molecule type" value="Genomic_DNA"/>
</dbReference>
<feature type="compositionally biased region" description="Low complexity" evidence="9">
    <location>
        <begin position="63"/>
        <end position="76"/>
    </location>
</feature>
<feature type="topological domain" description="Cytoplasmic" evidence="8">
    <location>
        <begin position="1"/>
        <end position="782"/>
    </location>
</feature>
<keyword evidence="6 8" id="KW-0342">GTP-binding</keyword>
<dbReference type="FunFam" id="3.40.50.300:FF:000727">
    <property type="entry name" value="Protein SEY1 homolog"/>
    <property type="match status" value="1"/>
</dbReference>
<dbReference type="GO" id="GO:0003924">
    <property type="term" value="F:GTPase activity"/>
    <property type="evidence" value="ECO:0007669"/>
    <property type="project" value="UniProtKB-UniRule"/>
</dbReference>
<reference evidence="12" key="1">
    <citation type="submission" date="2023-01" db="EMBL/GenBank/DDBJ databases">
        <title>The chitinases involved in constricting ring structure development in the nematode-trapping fungus Drechslerella dactyloides.</title>
        <authorList>
            <person name="Wang R."/>
            <person name="Zhang L."/>
            <person name="Tang P."/>
            <person name="Li S."/>
            <person name="Liang L."/>
        </authorList>
    </citation>
    <scope>NUCLEOTIDE SEQUENCE</scope>
    <source>
        <strain evidence="12">YMF1.00031</strain>
    </source>
</reference>
<dbReference type="Proteomes" id="UP001221413">
    <property type="component" value="Unassembled WGS sequence"/>
</dbReference>
<keyword evidence="4 8" id="KW-0256">Endoplasmic reticulum</keyword>
<gene>
    <name evidence="8" type="primary">SEY1</name>
    <name evidence="12" type="ORF">Dda_8389</name>
</gene>
<evidence type="ECO:0000256" key="8">
    <source>
        <dbReference type="HAMAP-Rule" id="MF_03109"/>
    </source>
</evidence>
<dbReference type="InterPro" id="IPR030386">
    <property type="entry name" value="G_GB1_RHD3_dom"/>
</dbReference>
<evidence type="ECO:0000256" key="6">
    <source>
        <dbReference type="ARBA" id="ARBA00023134"/>
    </source>
</evidence>
<dbReference type="AlphaFoldDB" id="A0AAD6IU80"/>
<keyword evidence="2 8" id="KW-0547">Nucleotide-binding</keyword>
<feature type="topological domain" description="Cytoplasmic" evidence="8">
    <location>
        <begin position="828"/>
        <end position="899"/>
    </location>
</feature>
<dbReference type="SUPFAM" id="SSF52540">
    <property type="entry name" value="P-loop containing nucleoside triphosphate hydrolases"/>
    <property type="match status" value="1"/>
</dbReference>
<feature type="region of interest" description="Disordered" evidence="9">
    <location>
        <begin position="864"/>
        <end position="899"/>
    </location>
</feature>
<dbReference type="GO" id="GO:0005789">
    <property type="term" value="C:endoplasmic reticulum membrane"/>
    <property type="evidence" value="ECO:0007669"/>
    <property type="project" value="UniProtKB-SubCell"/>
</dbReference>
<keyword evidence="5 8" id="KW-1133">Transmembrane helix</keyword>
<evidence type="ECO:0000256" key="2">
    <source>
        <dbReference type="ARBA" id="ARBA00022741"/>
    </source>
</evidence>
<comment type="similarity">
    <text evidence="8">Belongs to the TRAFAC class dynamin-like GTPase superfamily. GB1/RHD3 GTPase family. RHD3 subfamily.</text>
</comment>
<organism evidence="12 13">
    <name type="scientific">Drechslerella dactyloides</name>
    <name type="common">Nematode-trapping fungus</name>
    <name type="synonym">Arthrobotrys dactyloides</name>
    <dbReference type="NCBI Taxonomy" id="74499"/>
    <lineage>
        <taxon>Eukaryota</taxon>
        <taxon>Fungi</taxon>
        <taxon>Dikarya</taxon>
        <taxon>Ascomycota</taxon>
        <taxon>Pezizomycotina</taxon>
        <taxon>Orbiliomycetes</taxon>
        <taxon>Orbiliales</taxon>
        <taxon>Orbiliaceae</taxon>
        <taxon>Drechslerella</taxon>
    </lineage>
</organism>
<dbReference type="GO" id="GO:0016320">
    <property type="term" value="P:endoplasmic reticulum membrane fusion"/>
    <property type="evidence" value="ECO:0007669"/>
    <property type="project" value="TreeGrafter"/>
</dbReference>
<evidence type="ECO:0000256" key="4">
    <source>
        <dbReference type="ARBA" id="ARBA00022824"/>
    </source>
</evidence>
<dbReference type="Gene3D" id="3.40.50.300">
    <property type="entry name" value="P-loop containing nucleotide triphosphate hydrolases"/>
    <property type="match status" value="1"/>
</dbReference>
<dbReference type="HAMAP" id="MF_03109">
    <property type="entry name" value="Sey1"/>
    <property type="match status" value="1"/>
</dbReference>
<accession>A0AAD6IU80</accession>
<evidence type="ECO:0000259" key="11">
    <source>
        <dbReference type="PROSITE" id="PS51715"/>
    </source>
</evidence>
<feature type="region of interest" description="Disordered" evidence="9">
    <location>
        <begin position="63"/>
        <end position="85"/>
    </location>
</feature>
<dbReference type="InterPro" id="IPR008803">
    <property type="entry name" value="RHD3/Sey1"/>
</dbReference>
<sequence length="899" mass="100531">MMRPTPLDRMTSTADVGELRDTRSPLSSQASELPVKLHGWRQLPSPSYETLTSTPHLEMAAADGINGANGANGTSNGDHDGEFDHGTQVIDENKEFTQTMPDYLSATHVLQAGFSYHLISVFGSQSTGKSTLLNHLFNTSFPVMSESKRQQTTKGIWMSLATDPEASTDPGKPHMADNILVMDVEGTDGRERGEDQDFERKSALFALATSEVLIVNIWEHQVGLYQGANMGLLKTVFEVNLQLFQKDKSTVHRSLLFFVIRDHIGHTPLENLKNTLMADLNNIWHGLSKPPGLESSQISDFFDFTFTTLPHKLLQPDQFKAETQRLKLRFREETPLNAKQAADGVLDTAETGVFLPAYHRRIPADGLPHYAGNIWRMITENKDLDLPTQQELLAQYRCDEISTACVELFDEIITPFETALNQKIVQENLGPSMKSALDIAISKFTEEAGRYHKGVYKRKLEDLQKKLQARLRVLFVAQLTAAHKTAVEIFADTIQKGIKRSGADFASLVTETRAAVLTDFIAEAMACSLDNMFIYTEELKAVEKDLDDRATRLRGEEMARLLTRMEKSLRSKFTSEDDGAAYMFKTISPTLYPRVWTLFTESVTSQVSVFTQRSTALNATMEENEQAVYQLKKRAWRVLRAILDEETKEQSLITRLMGYFDKDFRYDEHGVPRVWKAGEDIEGTFAKSKETVLKLIPELATFKLEEDKQPPLTEFIGEAPPGLEEAVAEEDDDEEDVTSPTSAKTFTILTPGRITSLTESFNRQADQAFVDAKRGTISSVEQIPVWFYGLLVILGWNEFWAVVRNPLYFVMLLLAAVGAYVAHTLNLWGPIMSVGGATGRQALEVGKEKLREFLDVPAHGSQRGAHAFASGSSAPAAENIRMRNLTSEGKRAVNDDDDD</sequence>
<protein>
    <recommendedName>
        <fullName evidence="11">GB1/RHD3-type G domain-containing protein</fullName>
    </recommendedName>
</protein>
<evidence type="ECO:0000256" key="1">
    <source>
        <dbReference type="ARBA" id="ARBA00022692"/>
    </source>
</evidence>
<feature type="region of interest" description="Disordered" evidence="9">
    <location>
        <begin position="1"/>
        <end position="33"/>
    </location>
</feature>
<keyword evidence="13" id="KW-1185">Reference proteome</keyword>
<name>A0AAD6IU80_DREDA</name>
<dbReference type="Pfam" id="PF05879">
    <property type="entry name" value="RHD3_GTPase"/>
    <property type="match status" value="1"/>
</dbReference>
<dbReference type="CDD" id="cd01851">
    <property type="entry name" value="GBP"/>
    <property type="match status" value="1"/>
</dbReference>
<keyword evidence="7 8" id="KW-0472">Membrane</keyword>
<dbReference type="Pfam" id="PF20428">
    <property type="entry name" value="Sey1_3HB"/>
    <property type="match status" value="1"/>
</dbReference>
<feature type="transmembrane region" description="Helical" evidence="10">
    <location>
        <begin position="783"/>
        <end position="801"/>
    </location>
</feature>
<feature type="topological domain" description="Lumenal" evidence="8">
    <location>
        <begin position="804"/>
        <end position="806"/>
    </location>
</feature>
<keyword evidence="3 8" id="KW-0378">Hydrolase</keyword>
<evidence type="ECO:0000256" key="7">
    <source>
        <dbReference type="ARBA" id="ARBA00023136"/>
    </source>
</evidence>
<feature type="transmembrane region" description="Helical" evidence="10">
    <location>
        <begin position="807"/>
        <end position="828"/>
    </location>
</feature>
<dbReference type="InterPro" id="IPR027417">
    <property type="entry name" value="P-loop_NTPase"/>
</dbReference>
<comment type="subcellular location">
    <subcellularLocation>
        <location evidence="8">Endoplasmic reticulum membrane</location>
        <topology evidence="8">Multi-pass membrane protein</topology>
    </subcellularLocation>
    <text evidence="8">Enriched in the cortical ER. Concentrated in punctae along the ER tubules.</text>
</comment>
<proteinExistence type="inferred from homology"/>
<dbReference type="InterPro" id="IPR046758">
    <property type="entry name" value="Sey1/RHD3-like_3HB"/>
</dbReference>